<keyword evidence="3" id="KW-1185">Reference proteome</keyword>
<name>A0A2T0RCP9_9ACTN</name>
<dbReference type="Proteomes" id="UP000239209">
    <property type="component" value="Unassembled WGS sequence"/>
</dbReference>
<dbReference type="RefSeq" id="WP_146164323.1">
    <property type="nucleotide sequence ID" value="NZ_PVZG01000041.1"/>
</dbReference>
<accession>A0A2T0RCP9</accession>
<evidence type="ECO:0008006" key="4">
    <source>
        <dbReference type="Google" id="ProtNLM"/>
    </source>
</evidence>
<gene>
    <name evidence="2" type="ORF">CLV70_14116</name>
</gene>
<reference evidence="2 3" key="1">
    <citation type="submission" date="2018-03" db="EMBL/GenBank/DDBJ databases">
        <title>Genomic Encyclopedia of Archaeal and Bacterial Type Strains, Phase II (KMG-II): from individual species to whole genera.</title>
        <authorList>
            <person name="Goeker M."/>
        </authorList>
    </citation>
    <scope>NUCLEOTIDE SEQUENCE [LARGE SCALE GENOMIC DNA]</scope>
    <source>
        <strain evidence="2 3">DSM 45348</strain>
    </source>
</reference>
<evidence type="ECO:0000256" key="1">
    <source>
        <dbReference type="SAM" id="MobiDB-lite"/>
    </source>
</evidence>
<feature type="region of interest" description="Disordered" evidence="1">
    <location>
        <begin position="103"/>
        <end position="127"/>
    </location>
</feature>
<evidence type="ECO:0000313" key="3">
    <source>
        <dbReference type="Proteomes" id="UP000239209"/>
    </source>
</evidence>
<organism evidence="2 3">
    <name type="scientific">Pseudosporangium ferrugineum</name>
    <dbReference type="NCBI Taxonomy" id="439699"/>
    <lineage>
        <taxon>Bacteria</taxon>
        <taxon>Bacillati</taxon>
        <taxon>Actinomycetota</taxon>
        <taxon>Actinomycetes</taxon>
        <taxon>Micromonosporales</taxon>
        <taxon>Micromonosporaceae</taxon>
        <taxon>Pseudosporangium</taxon>
    </lineage>
</organism>
<dbReference type="EMBL" id="PVZG01000041">
    <property type="protein sequence ID" value="PRY18937.1"/>
    <property type="molecule type" value="Genomic_DNA"/>
</dbReference>
<dbReference type="OrthoDB" id="3295941at2"/>
<sequence length="241" mass="24961">MTGRPRGHGDGGGGDGGSPPRGHGAGGPGSVAQAQGLVATAAQAGRPTAGARPGSAGTHDGGPAELPRPTDPEEARVLAIYQKLGDEPPEINIAANDAEYGGLGAHTQDRHGPAIPLHRDPDPQSGNRTVEGRIYGDAPWPNTQNWSYRWTDPGTMNRTVNAYLRDNWEGIRSDLALDGEHEGKIVAGNAVGQGYYNPGMHGAGPRSSTFGVTSMAKIRIKLVPGSDPPIPFIVTTFPSGT</sequence>
<feature type="region of interest" description="Disordered" evidence="1">
    <location>
        <begin position="1"/>
        <end position="72"/>
    </location>
</feature>
<dbReference type="AlphaFoldDB" id="A0A2T0RCP9"/>
<protein>
    <recommendedName>
        <fullName evidence="4">Bacterial CdiA-CT RNAse A domain-containing protein</fullName>
    </recommendedName>
</protein>
<proteinExistence type="predicted"/>
<feature type="compositionally biased region" description="Gly residues" evidence="1">
    <location>
        <begin position="10"/>
        <end position="29"/>
    </location>
</feature>
<evidence type="ECO:0000313" key="2">
    <source>
        <dbReference type="EMBL" id="PRY18937.1"/>
    </source>
</evidence>
<comment type="caution">
    <text evidence="2">The sequence shown here is derived from an EMBL/GenBank/DDBJ whole genome shotgun (WGS) entry which is preliminary data.</text>
</comment>
<feature type="compositionally biased region" description="Basic and acidic residues" evidence="1">
    <location>
        <begin position="107"/>
        <end position="122"/>
    </location>
</feature>